<name>A0A061S7I3_9CHLO</name>
<evidence type="ECO:0000313" key="1">
    <source>
        <dbReference type="EMBL" id="JAC78741.1"/>
    </source>
</evidence>
<sequence>SFFNVLGTRRVPNNLPLYRRRPRQAQILFQFFLRNVHSNKMCSRGVRIAKCGEVGGVPQNAECG</sequence>
<feature type="non-terminal residue" evidence="1">
    <location>
        <position position="1"/>
    </location>
</feature>
<dbReference type="EMBL" id="GBEZ01006670">
    <property type="protein sequence ID" value="JAC78741.1"/>
    <property type="molecule type" value="Transcribed_RNA"/>
</dbReference>
<reference evidence="1" key="1">
    <citation type="submission" date="2014-05" db="EMBL/GenBank/DDBJ databases">
        <title>The transcriptome of the halophilic microalga Tetraselmis sp. GSL018 isolated from the Great Salt Lake, Utah.</title>
        <authorList>
            <person name="Jinkerson R.E."/>
            <person name="D'Adamo S."/>
            <person name="Posewitz M.C."/>
        </authorList>
    </citation>
    <scope>NUCLEOTIDE SEQUENCE</scope>
    <source>
        <strain evidence="1">GSL018</strain>
    </source>
</reference>
<dbReference type="AlphaFoldDB" id="A0A061S7I3"/>
<protein>
    <submittedName>
        <fullName evidence="1">Uncharacterized protein</fullName>
    </submittedName>
</protein>
<gene>
    <name evidence="1" type="ORF">TSPGSL018_14404</name>
</gene>
<accession>A0A061S7I3</accession>
<proteinExistence type="predicted"/>
<organism evidence="1">
    <name type="scientific">Tetraselmis sp. GSL018</name>
    <dbReference type="NCBI Taxonomy" id="582737"/>
    <lineage>
        <taxon>Eukaryota</taxon>
        <taxon>Viridiplantae</taxon>
        <taxon>Chlorophyta</taxon>
        <taxon>core chlorophytes</taxon>
        <taxon>Chlorodendrophyceae</taxon>
        <taxon>Chlorodendrales</taxon>
        <taxon>Chlorodendraceae</taxon>
        <taxon>Tetraselmis</taxon>
    </lineage>
</organism>